<dbReference type="Pfam" id="PF11303">
    <property type="entry name" value="DUF3105"/>
    <property type="match status" value="1"/>
</dbReference>
<evidence type="ECO:0008006" key="5">
    <source>
        <dbReference type="Google" id="ProtNLM"/>
    </source>
</evidence>
<dbReference type="RefSeq" id="WP_285758452.1">
    <property type="nucleotide sequence ID" value="NZ_BSQG01000002.1"/>
</dbReference>
<sequence>MSQPPEQPHGSGPHQPQRGAGPPPQSGPPGPPGWQQQRPDQQPSGQWPPHGHEQPSGQPPPGQGAPPGQWPQQGPPPGYPPQPPYGQVPYGHPQQPYYGPQSGASPFAPGGFPPGPGDRSPRRSSKLPWILGGVGAVVLVLISALVLVLVLGKETGPHPGLAAGRVEPGDVEGVQTFDDLSLDHVSGTVDYPQNPPAGGPHNEKWLNCGIYDAPVPAENAVHSLEHAAVWITYDAALDQDQVQALHSRYYPGSYLIISPVEGLPAPVVASAWGKQLGLDDATDPRLDAFINAYEMSMNAPEPDAPCSGMVGNPVR</sequence>
<keyword evidence="2" id="KW-1133">Transmembrane helix</keyword>
<dbReference type="EMBL" id="BSQG01000002">
    <property type="protein sequence ID" value="GLU47385.1"/>
    <property type="molecule type" value="Genomic_DNA"/>
</dbReference>
<feature type="transmembrane region" description="Helical" evidence="2">
    <location>
        <begin position="129"/>
        <end position="151"/>
    </location>
</feature>
<protein>
    <recommendedName>
        <fullName evidence="5">DUF3105 domain-containing protein</fullName>
    </recommendedName>
</protein>
<reference evidence="3" key="1">
    <citation type="submission" date="2023-02" db="EMBL/GenBank/DDBJ databases">
        <title>Nocardiopsis ansamitocini NBRC 112285.</title>
        <authorList>
            <person name="Ichikawa N."/>
            <person name="Sato H."/>
            <person name="Tonouchi N."/>
        </authorList>
    </citation>
    <scope>NUCLEOTIDE SEQUENCE</scope>
    <source>
        <strain evidence="3">NBRC 112285</strain>
    </source>
</reference>
<dbReference type="InterPro" id="IPR021454">
    <property type="entry name" value="DUF3105"/>
</dbReference>
<evidence type="ECO:0000256" key="2">
    <source>
        <dbReference type="SAM" id="Phobius"/>
    </source>
</evidence>
<organism evidence="3 4">
    <name type="scientific">Nocardiopsis ansamitocini</name>
    <dbReference type="NCBI Taxonomy" id="1670832"/>
    <lineage>
        <taxon>Bacteria</taxon>
        <taxon>Bacillati</taxon>
        <taxon>Actinomycetota</taxon>
        <taxon>Actinomycetes</taxon>
        <taxon>Streptosporangiales</taxon>
        <taxon>Nocardiopsidaceae</taxon>
        <taxon>Nocardiopsis</taxon>
    </lineage>
</organism>
<accession>A0A9W6P546</accession>
<feature type="compositionally biased region" description="Pro residues" evidence="1">
    <location>
        <begin position="21"/>
        <end position="32"/>
    </location>
</feature>
<evidence type="ECO:0000313" key="3">
    <source>
        <dbReference type="EMBL" id="GLU47385.1"/>
    </source>
</evidence>
<dbReference type="Proteomes" id="UP001165092">
    <property type="component" value="Unassembled WGS sequence"/>
</dbReference>
<name>A0A9W6P546_9ACTN</name>
<proteinExistence type="predicted"/>
<evidence type="ECO:0000256" key="1">
    <source>
        <dbReference type="SAM" id="MobiDB-lite"/>
    </source>
</evidence>
<feature type="region of interest" description="Disordered" evidence="1">
    <location>
        <begin position="1"/>
        <end position="123"/>
    </location>
</feature>
<feature type="compositionally biased region" description="Low complexity" evidence="1">
    <location>
        <begin position="87"/>
        <end position="110"/>
    </location>
</feature>
<gene>
    <name evidence="3" type="ORF">Nans01_17360</name>
</gene>
<comment type="caution">
    <text evidence="3">The sequence shown here is derived from an EMBL/GenBank/DDBJ whole genome shotgun (WGS) entry which is preliminary data.</text>
</comment>
<keyword evidence="2" id="KW-0472">Membrane</keyword>
<keyword evidence="2" id="KW-0812">Transmembrane</keyword>
<feature type="compositionally biased region" description="Low complexity" evidence="1">
    <location>
        <begin position="33"/>
        <end position="49"/>
    </location>
</feature>
<dbReference type="AlphaFoldDB" id="A0A9W6P546"/>
<keyword evidence="4" id="KW-1185">Reference proteome</keyword>
<feature type="compositionally biased region" description="Pro residues" evidence="1">
    <location>
        <begin position="73"/>
        <end position="86"/>
    </location>
</feature>
<evidence type="ECO:0000313" key="4">
    <source>
        <dbReference type="Proteomes" id="UP001165092"/>
    </source>
</evidence>